<reference evidence="2 3" key="1">
    <citation type="journal article" date="2017" name="Nat. Ecol. Evol.">
        <title>Scallop genome provides insights into evolution of bilaterian karyotype and development.</title>
        <authorList>
            <person name="Wang S."/>
            <person name="Zhang J."/>
            <person name="Jiao W."/>
            <person name="Li J."/>
            <person name="Xun X."/>
            <person name="Sun Y."/>
            <person name="Guo X."/>
            <person name="Huan P."/>
            <person name="Dong B."/>
            <person name="Zhang L."/>
            <person name="Hu X."/>
            <person name="Sun X."/>
            <person name="Wang J."/>
            <person name="Zhao C."/>
            <person name="Wang Y."/>
            <person name="Wang D."/>
            <person name="Huang X."/>
            <person name="Wang R."/>
            <person name="Lv J."/>
            <person name="Li Y."/>
            <person name="Zhang Z."/>
            <person name="Liu B."/>
            <person name="Lu W."/>
            <person name="Hui Y."/>
            <person name="Liang J."/>
            <person name="Zhou Z."/>
            <person name="Hou R."/>
            <person name="Li X."/>
            <person name="Liu Y."/>
            <person name="Li H."/>
            <person name="Ning X."/>
            <person name="Lin Y."/>
            <person name="Zhao L."/>
            <person name="Xing Q."/>
            <person name="Dou J."/>
            <person name="Li Y."/>
            <person name="Mao J."/>
            <person name="Guo H."/>
            <person name="Dou H."/>
            <person name="Li T."/>
            <person name="Mu C."/>
            <person name="Jiang W."/>
            <person name="Fu Q."/>
            <person name="Fu X."/>
            <person name="Miao Y."/>
            <person name="Liu J."/>
            <person name="Yu Q."/>
            <person name="Li R."/>
            <person name="Liao H."/>
            <person name="Li X."/>
            <person name="Kong Y."/>
            <person name="Jiang Z."/>
            <person name="Chourrout D."/>
            <person name="Li R."/>
            <person name="Bao Z."/>
        </authorList>
    </citation>
    <scope>NUCLEOTIDE SEQUENCE [LARGE SCALE GENOMIC DNA]</scope>
    <source>
        <strain evidence="2 3">PY_sf001</strain>
    </source>
</reference>
<evidence type="ECO:0000313" key="2">
    <source>
        <dbReference type="EMBL" id="OWF51391.1"/>
    </source>
</evidence>
<accession>A0A210QRP3</accession>
<dbReference type="InterPro" id="IPR036465">
    <property type="entry name" value="vWFA_dom_sf"/>
</dbReference>
<dbReference type="InterPro" id="IPR050525">
    <property type="entry name" value="ECM_Assembly_Org"/>
</dbReference>
<dbReference type="SUPFAM" id="SSF53300">
    <property type="entry name" value="vWA-like"/>
    <property type="match status" value="1"/>
</dbReference>
<dbReference type="SMART" id="SM00327">
    <property type="entry name" value="VWA"/>
    <property type="match status" value="1"/>
</dbReference>
<dbReference type="AlphaFoldDB" id="A0A210QRP3"/>
<dbReference type="GO" id="GO:0005581">
    <property type="term" value="C:collagen trimer"/>
    <property type="evidence" value="ECO:0007669"/>
    <property type="project" value="UniProtKB-KW"/>
</dbReference>
<dbReference type="Pfam" id="PF00092">
    <property type="entry name" value="VWA"/>
    <property type="match status" value="1"/>
</dbReference>
<dbReference type="EMBL" id="NEDP02002269">
    <property type="protein sequence ID" value="OWF51391.1"/>
    <property type="molecule type" value="Genomic_DNA"/>
</dbReference>
<keyword evidence="2" id="KW-0176">Collagen</keyword>
<comment type="caution">
    <text evidence="2">The sequence shown here is derived from an EMBL/GenBank/DDBJ whole genome shotgun (WGS) entry which is preliminary data.</text>
</comment>
<dbReference type="PROSITE" id="PS50234">
    <property type="entry name" value="VWFA"/>
    <property type="match status" value="1"/>
</dbReference>
<evidence type="ECO:0000259" key="1">
    <source>
        <dbReference type="PROSITE" id="PS50234"/>
    </source>
</evidence>
<proteinExistence type="predicted"/>
<protein>
    <submittedName>
        <fullName evidence="2">Collagen alpha-1(XII) chain</fullName>
    </submittedName>
</protein>
<dbReference type="PANTHER" id="PTHR24020:SF84">
    <property type="entry name" value="VWFA DOMAIN-CONTAINING PROTEIN"/>
    <property type="match status" value="1"/>
</dbReference>
<organism evidence="2 3">
    <name type="scientific">Mizuhopecten yessoensis</name>
    <name type="common">Japanese scallop</name>
    <name type="synonym">Patinopecten yessoensis</name>
    <dbReference type="NCBI Taxonomy" id="6573"/>
    <lineage>
        <taxon>Eukaryota</taxon>
        <taxon>Metazoa</taxon>
        <taxon>Spiralia</taxon>
        <taxon>Lophotrochozoa</taxon>
        <taxon>Mollusca</taxon>
        <taxon>Bivalvia</taxon>
        <taxon>Autobranchia</taxon>
        <taxon>Pteriomorphia</taxon>
        <taxon>Pectinida</taxon>
        <taxon>Pectinoidea</taxon>
        <taxon>Pectinidae</taxon>
        <taxon>Mizuhopecten</taxon>
    </lineage>
</organism>
<dbReference type="Gene3D" id="3.40.50.410">
    <property type="entry name" value="von Willebrand factor, type A domain"/>
    <property type="match status" value="1"/>
</dbReference>
<dbReference type="Proteomes" id="UP000242188">
    <property type="component" value="Unassembled WGS sequence"/>
</dbReference>
<keyword evidence="3" id="KW-1185">Reference proteome</keyword>
<sequence length="189" mass="21153">MVKGVKSVDLTVLIDTSFNTVQSGFKFIIDGVQLVLGRLYDVRLAVANFHEVKFKLDQYIDEEDQLNALQNLSYRLQYGSRLAEGVHAVHTTIYNGSAGDRPGVQDVILVMLYTDDIIQESLEDSVAEAKSDGIHIIAVGIRTRSNHWQNILNMIVSEPLEDNQLIATSYEALLDMDKEIAEVIKRSIS</sequence>
<evidence type="ECO:0000313" key="3">
    <source>
        <dbReference type="Proteomes" id="UP000242188"/>
    </source>
</evidence>
<gene>
    <name evidence="2" type="ORF">KP79_PYT24314</name>
</gene>
<dbReference type="InterPro" id="IPR002035">
    <property type="entry name" value="VWF_A"/>
</dbReference>
<dbReference type="PANTHER" id="PTHR24020">
    <property type="entry name" value="COLLAGEN ALPHA"/>
    <property type="match status" value="1"/>
</dbReference>
<feature type="domain" description="VWFA" evidence="1">
    <location>
        <begin position="9"/>
        <end position="180"/>
    </location>
</feature>
<name>A0A210QRP3_MIZYE</name>